<accession>A0AA88SHR7</accession>
<sequence length="193" mass="21942">MLEFARYFHVVGGFFTSLKMFGVCRASLILSVFLLCGCRFTEAQTPTPSPAQTPCALRSNTSCAECLQNVTCLWCIPTQQCIDYPVRNILPPNSVCPLSDARWGLCWVNFQILIITMSVLAGIIIIAILVCCFCCCKCERTGNKREDAKVERQIHARKARQKARRTEMQLRHDEIRQKYGLAKDNPYARMDNH</sequence>
<dbReference type="GO" id="GO:0006606">
    <property type="term" value="P:protein import into nucleus"/>
    <property type="evidence" value="ECO:0007669"/>
    <property type="project" value="TreeGrafter"/>
</dbReference>
<keyword evidence="2" id="KW-0812">Transmembrane</keyword>
<evidence type="ECO:0000313" key="5">
    <source>
        <dbReference type="Proteomes" id="UP001187415"/>
    </source>
</evidence>
<feature type="transmembrane region" description="Helical" evidence="2">
    <location>
        <begin position="112"/>
        <end position="136"/>
    </location>
</feature>
<dbReference type="PANTHER" id="PTHR15191:SF7">
    <property type="entry name" value="PTTG1-INTERACTING PROTEIN B"/>
    <property type="match status" value="1"/>
</dbReference>
<proteinExistence type="predicted"/>
<name>A0AA88SHR7_CHASR</name>
<dbReference type="EMBL" id="JAUPFM010000010">
    <property type="protein sequence ID" value="KAK2839712.1"/>
    <property type="molecule type" value="Genomic_DNA"/>
</dbReference>
<feature type="domain" description="PSI" evidence="3">
    <location>
        <begin position="54"/>
        <end position="97"/>
    </location>
</feature>
<evidence type="ECO:0000256" key="2">
    <source>
        <dbReference type="SAM" id="Phobius"/>
    </source>
</evidence>
<dbReference type="PANTHER" id="PTHR15191">
    <property type="entry name" value="PROTEIN CBG20567"/>
    <property type="match status" value="1"/>
</dbReference>
<keyword evidence="2" id="KW-0472">Membrane</keyword>
<evidence type="ECO:0000259" key="3">
    <source>
        <dbReference type="SMART" id="SM00423"/>
    </source>
</evidence>
<dbReference type="GO" id="GO:0005634">
    <property type="term" value="C:nucleus"/>
    <property type="evidence" value="ECO:0007669"/>
    <property type="project" value="TreeGrafter"/>
</dbReference>
<dbReference type="InterPro" id="IPR052304">
    <property type="entry name" value="PTTG1IP"/>
</dbReference>
<gene>
    <name evidence="4" type="ORF">Q5P01_013452</name>
</gene>
<dbReference type="GO" id="GO:0005737">
    <property type="term" value="C:cytoplasm"/>
    <property type="evidence" value="ECO:0007669"/>
    <property type="project" value="TreeGrafter"/>
</dbReference>
<keyword evidence="2" id="KW-1133">Transmembrane helix</keyword>
<dbReference type="SMART" id="SM00423">
    <property type="entry name" value="PSI"/>
    <property type="match status" value="1"/>
</dbReference>
<dbReference type="InterPro" id="IPR016201">
    <property type="entry name" value="PSI"/>
</dbReference>
<evidence type="ECO:0000256" key="1">
    <source>
        <dbReference type="ARBA" id="ARBA00023180"/>
    </source>
</evidence>
<evidence type="ECO:0000313" key="4">
    <source>
        <dbReference type="EMBL" id="KAK2839712.1"/>
    </source>
</evidence>
<keyword evidence="5" id="KW-1185">Reference proteome</keyword>
<protein>
    <recommendedName>
        <fullName evidence="3">PSI domain-containing protein</fullName>
    </recommendedName>
</protein>
<organism evidence="4 5">
    <name type="scientific">Channa striata</name>
    <name type="common">Snakehead murrel</name>
    <name type="synonym">Ophicephalus striatus</name>
    <dbReference type="NCBI Taxonomy" id="64152"/>
    <lineage>
        <taxon>Eukaryota</taxon>
        <taxon>Metazoa</taxon>
        <taxon>Chordata</taxon>
        <taxon>Craniata</taxon>
        <taxon>Vertebrata</taxon>
        <taxon>Euteleostomi</taxon>
        <taxon>Actinopterygii</taxon>
        <taxon>Neopterygii</taxon>
        <taxon>Teleostei</taxon>
        <taxon>Neoteleostei</taxon>
        <taxon>Acanthomorphata</taxon>
        <taxon>Anabantaria</taxon>
        <taxon>Anabantiformes</taxon>
        <taxon>Channoidei</taxon>
        <taxon>Channidae</taxon>
        <taxon>Channa</taxon>
    </lineage>
</organism>
<dbReference type="Proteomes" id="UP001187415">
    <property type="component" value="Unassembled WGS sequence"/>
</dbReference>
<dbReference type="AlphaFoldDB" id="A0AA88SHR7"/>
<keyword evidence="1" id="KW-0325">Glycoprotein</keyword>
<reference evidence="4" key="1">
    <citation type="submission" date="2023-07" db="EMBL/GenBank/DDBJ databases">
        <title>Chromosome-level Genome Assembly of Striped Snakehead (Channa striata).</title>
        <authorList>
            <person name="Liu H."/>
        </authorList>
    </citation>
    <scope>NUCLEOTIDE SEQUENCE</scope>
    <source>
        <strain evidence="4">Gz</strain>
        <tissue evidence="4">Muscle</tissue>
    </source>
</reference>
<comment type="caution">
    <text evidence="4">The sequence shown here is derived from an EMBL/GenBank/DDBJ whole genome shotgun (WGS) entry which is preliminary data.</text>
</comment>